<dbReference type="RefSeq" id="WP_274050028.1">
    <property type="nucleotide sequence ID" value="NZ_CP059693.1"/>
</dbReference>
<name>A0ABY7VAV1_9GAMM</name>
<gene>
    <name evidence="1" type="ORF">H3N35_17130</name>
</gene>
<proteinExistence type="predicted"/>
<evidence type="ECO:0000313" key="1">
    <source>
        <dbReference type="EMBL" id="WDE10017.1"/>
    </source>
</evidence>
<organism evidence="1 2">
    <name type="scientific">Thalassomonas haliotis</name>
    <dbReference type="NCBI Taxonomy" id="485448"/>
    <lineage>
        <taxon>Bacteria</taxon>
        <taxon>Pseudomonadati</taxon>
        <taxon>Pseudomonadota</taxon>
        <taxon>Gammaproteobacteria</taxon>
        <taxon>Alteromonadales</taxon>
        <taxon>Colwelliaceae</taxon>
        <taxon>Thalassomonas</taxon>
    </lineage>
</organism>
<accession>A0ABY7VAV1</accession>
<keyword evidence="2" id="KW-1185">Reference proteome</keyword>
<reference evidence="1 2" key="1">
    <citation type="journal article" date="2022" name="Mar. Drugs">
        <title>Bioassay-Guided Fractionation Leads to the Detection of Cholic Acid Generated by the Rare Thalassomonas sp.</title>
        <authorList>
            <person name="Pheiffer F."/>
            <person name="Schneider Y.K."/>
            <person name="Hansen E.H."/>
            <person name="Andersen J.H."/>
            <person name="Isaksson J."/>
            <person name="Busche T."/>
            <person name="R C."/>
            <person name="Kalinowski J."/>
            <person name="Zyl L.V."/>
            <person name="Trindade M."/>
        </authorList>
    </citation>
    <scope>NUCLEOTIDE SEQUENCE [LARGE SCALE GENOMIC DNA]</scope>
    <source>
        <strain evidence="1 2">A5K-61T</strain>
    </source>
</reference>
<protein>
    <submittedName>
        <fullName evidence="1">Uncharacterized protein</fullName>
    </submittedName>
</protein>
<dbReference type="Proteomes" id="UP001215231">
    <property type="component" value="Chromosome"/>
</dbReference>
<sequence length="154" mass="16743">MAKCYTSGDFNKYFNENMQALGLPFPSTFFDSYNAAIAHAMIMVETLKTLGNGATVAELIGATTGLEKLKVAATLGAASYVGAIIGSIAVASGRSLGCGSRISDMFVFLHQNKLEFDGWHSFYIYNPQVLDKKHTFRKSFGLRSKNSPASFEYA</sequence>
<dbReference type="EMBL" id="CP059693">
    <property type="protein sequence ID" value="WDE10017.1"/>
    <property type="molecule type" value="Genomic_DNA"/>
</dbReference>
<evidence type="ECO:0000313" key="2">
    <source>
        <dbReference type="Proteomes" id="UP001215231"/>
    </source>
</evidence>